<dbReference type="PANTHER" id="PTHR46224:SF64">
    <property type="entry name" value="IQ MOTIF AND ANKYRIN REPEAT DOMAIN-CONTAINING PROTEIN 1"/>
    <property type="match status" value="1"/>
</dbReference>
<evidence type="ECO:0000313" key="4">
    <source>
        <dbReference type="EMBL" id="KAJ1734217.1"/>
    </source>
</evidence>
<dbReference type="PROSITE" id="PS50297">
    <property type="entry name" value="ANK_REP_REGION"/>
    <property type="match status" value="3"/>
</dbReference>
<protein>
    <recommendedName>
        <fullName evidence="3">Rab-GAP TBC domain-containing protein</fullName>
    </recommendedName>
</protein>
<dbReference type="InterPro" id="IPR000195">
    <property type="entry name" value="Rab-GAP-TBC_dom"/>
</dbReference>
<proteinExistence type="predicted"/>
<dbReference type="SUPFAM" id="SSF48403">
    <property type="entry name" value="Ankyrin repeat"/>
    <property type="match status" value="2"/>
</dbReference>
<feature type="region of interest" description="Disordered" evidence="2">
    <location>
        <begin position="918"/>
        <end position="946"/>
    </location>
</feature>
<feature type="repeat" description="ANK" evidence="1">
    <location>
        <begin position="1016"/>
        <end position="1048"/>
    </location>
</feature>
<dbReference type="AlphaFoldDB" id="A0A9W7YFC2"/>
<dbReference type="SUPFAM" id="SSF47923">
    <property type="entry name" value="Ypt/Rab-GAP domain of gyp1p"/>
    <property type="match status" value="2"/>
</dbReference>
<dbReference type="InterPro" id="IPR002110">
    <property type="entry name" value="Ankyrin_rpt"/>
</dbReference>
<feature type="repeat" description="ANK" evidence="1">
    <location>
        <begin position="986"/>
        <end position="1018"/>
    </location>
</feature>
<evidence type="ECO:0000256" key="2">
    <source>
        <dbReference type="SAM" id="MobiDB-lite"/>
    </source>
</evidence>
<comment type="caution">
    <text evidence="4">The sequence shown here is derived from an EMBL/GenBank/DDBJ whole genome shotgun (WGS) entry which is preliminary data.</text>
</comment>
<keyword evidence="1" id="KW-0040">ANK repeat</keyword>
<evidence type="ECO:0000313" key="5">
    <source>
        <dbReference type="Proteomes" id="UP001143981"/>
    </source>
</evidence>
<evidence type="ECO:0000256" key="1">
    <source>
        <dbReference type="PROSITE-ProRule" id="PRU00023"/>
    </source>
</evidence>
<organism evidence="4 5">
    <name type="scientific">Coemansia biformis</name>
    <dbReference type="NCBI Taxonomy" id="1286918"/>
    <lineage>
        <taxon>Eukaryota</taxon>
        <taxon>Fungi</taxon>
        <taxon>Fungi incertae sedis</taxon>
        <taxon>Zoopagomycota</taxon>
        <taxon>Kickxellomycotina</taxon>
        <taxon>Kickxellomycetes</taxon>
        <taxon>Kickxellales</taxon>
        <taxon>Kickxellaceae</taxon>
        <taxon>Coemansia</taxon>
    </lineage>
</organism>
<evidence type="ECO:0000259" key="3">
    <source>
        <dbReference type="PROSITE" id="PS50086"/>
    </source>
</evidence>
<feature type="repeat" description="ANK" evidence="1">
    <location>
        <begin position="811"/>
        <end position="843"/>
    </location>
</feature>
<dbReference type="Gene3D" id="1.10.8.270">
    <property type="entry name" value="putative rabgap domain of human tbc1 domain family member 14 like domains"/>
    <property type="match status" value="1"/>
</dbReference>
<dbReference type="Proteomes" id="UP001143981">
    <property type="component" value="Unassembled WGS sequence"/>
</dbReference>
<dbReference type="Gene3D" id="1.10.472.80">
    <property type="entry name" value="Ypt/Rab-GAP domain of gyp1p, domain 3"/>
    <property type="match status" value="1"/>
</dbReference>
<dbReference type="PROSITE" id="PS50086">
    <property type="entry name" value="TBC_RABGAP"/>
    <property type="match status" value="1"/>
</dbReference>
<dbReference type="SMART" id="SM00164">
    <property type="entry name" value="TBC"/>
    <property type="match status" value="1"/>
</dbReference>
<gene>
    <name evidence="4" type="ORF">LPJ61_001186</name>
</gene>
<feature type="repeat" description="ANK" evidence="1">
    <location>
        <begin position="841"/>
        <end position="875"/>
    </location>
</feature>
<feature type="repeat" description="ANK" evidence="1">
    <location>
        <begin position="781"/>
        <end position="813"/>
    </location>
</feature>
<feature type="compositionally biased region" description="Basic and acidic residues" evidence="2">
    <location>
        <begin position="268"/>
        <end position="279"/>
    </location>
</feature>
<dbReference type="PROSITE" id="PS50088">
    <property type="entry name" value="ANK_REPEAT"/>
    <property type="match status" value="5"/>
</dbReference>
<dbReference type="Pfam" id="PF00566">
    <property type="entry name" value="RabGAP-TBC"/>
    <property type="match status" value="1"/>
</dbReference>
<feature type="domain" description="Rab-GAP TBC" evidence="3">
    <location>
        <begin position="32"/>
        <end position="345"/>
    </location>
</feature>
<sequence length="1147" mass="121026">MARTLADYDRALFGGAVVDVPRLAALSFHGIPDGGELRALCWQVLVGHLPPDRREWPASQAATRRAYADIVASVAQGNDDPEAAQRLRAQIRADTERTQPDISLFRGRCGDGDSRCSTLTSSHIAPGIASHTALDAACDTRRALDDKIAAALADPDDHTDDLARCIARAVQRPAPGGAWLLDPPRTHADALARILYVYARFNRGVGYAQGMNDVLAPIYYVLATARAACEAHAFHVLVRALSGAHLEMFMTTMDARPPAPAPAPGARRSSEVRPDPRREAGGLQRILRHWWEDYVRPTDTPLWARLDALGLRPEHFALRWMLVAGAREFALPDVLVLWDALMANRARLAAAAAAVPRSSLPRETARILGLQPRPDAYTAVRTTAGRLRCEVRVPAGMSGDDDDSTNLGLLFDVFTAVLLALRPRLMRLPFDGCLALLQRLPRDAAGFDSRRLVDDALRLRSRRSAWRAVRACHAVLAAVPRARTAPGSAAALAALLSPAAVTIDAGADAAAPAAAVSRVFGQLAASLVGLGLGGVPVTQVDCLLLAIPRRLHRASPSAQAPRVDVVEVTAFNTRTLVATVRLLGSCCALRPTLASAQVPHTRIAQHDVLVSRLLAAASSSRGEGMRQPAGRALDRALPFDILCAVFVFAQWPSLAFVSRAFFEVSQSMAVRARYCLAEFGRLRVLDGSLGLPVRRPHMLSQGTALMLLNLGADPRADDQWILRHACAEGWTAIVHMLLRMRRAAGLPRAAGGPPLDDWRGAGPAREAGGRGGRLLVDVHDDDDVALRVAAGLGRTAVVRALVAAGADVGAAGGEPLVLAAGNCHAETVRTLLAHGADARASHSHALRSAALTGDAALECVQILLDAGADVRVMNNSCLLAACYKGDGCLPPPGRLSADAGAGAAPSRELLLAHAHAGLPDSEPWQGRPAGRQSRGQPLRYRNTGSAGLAREAPVNVDALATPGMRRVTHLGVARLLLARGADAGAQGGRPLMYACSRGSERTAALLLAHGADVHARGDEPLREAAEHGHQGVVRLLLGAGAGVHADDEAALRGAARGGHLQVVRELLAHGARARCSGCGCGSGGCCGGVRALRAAARGGWAAVVRELADAGADTDDAEFQAAALRSRDIRAMLEAATEAGSSRRYFQ</sequence>
<dbReference type="OrthoDB" id="27140at2759"/>
<dbReference type="InterPro" id="IPR035969">
    <property type="entry name" value="Rab-GAP_TBC_sf"/>
</dbReference>
<dbReference type="PANTHER" id="PTHR46224">
    <property type="entry name" value="ANKYRIN REPEAT FAMILY PROTEIN"/>
    <property type="match status" value="1"/>
</dbReference>
<name>A0A9W7YFC2_9FUNG</name>
<dbReference type="InterPro" id="IPR051616">
    <property type="entry name" value="Cul2-RING_E3_ligase_SR"/>
</dbReference>
<dbReference type="InterPro" id="IPR036770">
    <property type="entry name" value="Ankyrin_rpt-contain_sf"/>
</dbReference>
<keyword evidence="5" id="KW-1185">Reference proteome</keyword>
<dbReference type="SMART" id="SM00248">
    <property type="entry name" value="ANK"/>
    <property type="match status" value="7"/>
</dbReference>
<dbReference type="Pfam" id="PF12796">
    <property type="entry name" value="Ank_2"/>
    <property type="match status" value="2"/>
</dbReference>
<dbReference type="Gene3D" id="1.25.40.20">
    <property type="entry name" value="Ankyrin repeat-containing domain"/>
    <property type="match status" value="2"/>
</dbReference>
<dbReference type="EMBL" id="JANBOI010000087">
    <property type="protein sequence ID" value="KAJ1734217.1"/>
    <property type="molecule type" value="Genomic_DNA"/>
</dbReference>
<feature type="region of interest" description="Disordered" evidence="2">
    <location>
        <begin position="257"/>
        <end position="279"/>
    </location>
</feature>
<reference evidence="4" key="1">
    <citation type="submission" date="2022-07" db="EMBL/GenBank/DDBJ databases">
        <title>Phylogenomic reconstructions and comparative analyses of Kickxellomycotina fungi.</title>
        <authorList>
            <person name="Reynolds N.K."/>
            <person name="Stajich J.E."/>
            <person name="Barry K."/>
            <person name="Grigoriev I.V."/>
            <person name="Crous P."/>
            <person name="Smith M.E."/>
        </authorList>
    </citation>
    <scope>NUCLEOTIDE SEQUENCE</scope>
    <source>
        <strain evidence="4">BCRC 34381</strain>
    </source>
</reference>
<accession>A0A9W7YFC2</accession>